<evidence type="ECO:0000313" key="9">
    <source>
        <dbReference type="Proteomes" id="UP001596496"/>
    </source>
</evidence>
<dbReference type="InterPro" id="IPR011766">
    <property type="entry name" value="TPP_enzyme_TPP-bd"/>
</dbReference>
<evidence type="ECO:0000259" key="7">
    <source>
        <dbReference type="Pfam" id="PF02776"/>
    </source>
</evidence>
<dbReference type="RefSeq" id="WP_380826101.1">
    <property type="nucleotide sequence ID" value="NZ_JBHTCG010000006.1"/>
</dbReference>
<comment type="similarity">
    <text evidence="1 3">Belongs to the TPP enzyme family.</text>
</comment>
<dbReference type="Pfam" id="PF02775">
    <property type="entry name" value="TPP_enzyme_C"/>
    <property type="match status" value="1"/>
</dbReference>
<dbReference type="PANTHER" id="PTHR18968">
    <property type="entry name" value="THIAMINE PYROPHOSPHATE ENZYMES"/>
    <property type="match status" value="1"/>
</dbReference>
<dbReference type="NCBIfam" id="NF006203">
    <property type="entry name" value="PRK08327.1"/>
    <property type="match status" value="1"/>
</dbReference>
<reference evidence="9" key="1">
    <citation type="journal article" date="2019" name="Int. J. Syst. Evol. Microbiol.">
        <title>The Global Catalogue of Microorganisms (GCM) 10K type strain sequencing project: providing services to taxonomists for standard genome sequencing and annotation.</title>
        <authorList>
            <consortium name="The Broad Institute Genomics Platform"/>
            <consortium name="The Broad Institute Genome Sequencing Center for Infectious Disease"/>
            <person name="Wu L."/>
            <person name="Ma J."/>
        </authorList>
    </citation>
    <scope>NUCLEOTIDE SEQUENCE [LARGE SCALE GENOMIC DNA]</scope>
    <source>
        <strain evidence="9">CECT 7649</strain>
    </source>
</reference>
<feature type="region of interest" description="Disordered" evidence="4">
    <location>
        <begin position="354"/>
        <end position="385"/>
    </location>
</feature>
<dbReference type="PROSITE" id="PS00187">
    <property type="entry name" value="TPP_ENZYMES"/>
    <property type="match status" value="1"/>
</dbReference>
<dbReference type="Pfam" id="PF00205">
    <property type="entry name" value="TPP_enzyme_M"/>
    <property type="match status" value="1"/>
</dbReference>
<dbReference type="SUPFAM" id="SSF52518">
    <property type="entry name" value="Thiamin diphosphate-binding fold (THDP-binding)"/>
    <property type="match status" value="2"/>
</dbReference>
<feature type="domain" description="Thiamine pyrophosphate enzyme central" evidence="5">
    <location>
        <begin position="212"/>
        <end position="341"/>
    </location>
</feature>
<keyword evidence="9" id="KW-1185">Reference proteome</keyword>
<keyword evidence="2 3" id="KW-0786">Thiamine pyrophosphate</keyword>
<dbReference type="Proteomes" id="UP001596496">
    <property type="component" value="Unassembled WGS sequence"/>
</dbReference>
<evidence type="ECO:0000259" key="5">
    <source>
        <dbReference type="Pfam" id="PF00205"/>
    </source>
</evidence>
<feature type="domain" description="Thiamine pyrophosphate enzyme TPP-binding" evidence="6">
    <location>
        <begin position="431"/>
        <end position="567"/>
    </location>
</feature>
<dbReference type="CDD" id="cd07035">
    <property type="entry name" value="TPP_PYR_POX_like"/>
    <property type="match status" value="1"/>
</dbReference>
<organism evidence="8 9">
    <name type="scientific">Sphaerisporangium rhizosphaerae</name>
    <dbReference type="NCBI Taxonomy" id="2269375"/>
    <lineage>
        <taxon>Bacteria</taxon>
        <taxon>Bacillati</taxon>
        <taxon>Actinomycetota</taxon>
        <taxon>Actinomycetes</taxon>
        <taxon>Streptosporangiales</taxon>
        <taxon>Streptosporangiaceae</taxon>
        <taxon>Sphaerisporangium</taxon>
    </lineage>
</organism>
<sequence>MDHFQPATTAEHLLWLLAEHGVEHLFLNPGTDSAPLQEAIATLAKAGAPAPKVIICSFEAVALAAAHGYWQVTRRPQAVFVHVDVGTQNLGAMVHNMLRDRAGVVVIAGKTPYAEEPGAPGGRSHTIHWQQDVPDQAGVVRGYAKWVTEITRPGMLARAIGRAVQVATGGVPGPSYLMVSRDVLMDPPAPELGRTTGYAVPRPPAADPETVRWIAERVAGAERPLLITAKVGRRAEGFHAVTRLADLARVRVVDLAESGCVSISTSHPMNLLTAAEAQQAVEESDLIIVVDADVPWIPRFTHPREDATVVHIDVDPLKTDMPMWTFPVDVAVTADGATALGQIADRLEEIGHTAPATRPAATATATSTSASTTASAATSGAAEGPMTGAEVVTALNEVLRADDLVVEESVTNARALHENLGRTEAATMYGTGSPGLGWGLGGAVGVSLASPGRRVVTVVGDGSFMFGVPTAALCLAAEAGAPIMAVVLNNDGYRASRLPVFELFPEGLSANRGDAEGTRFSAPPDFAAVARACHAHGETVTDRADLLPALRRGLEAVEAGRSAVVDVHIIRD</sequence>
<protein>
    <submittedName>
        <fullName evidence="8">Thiamine pyrophosphate-requiring protein</fullName>
    </submittedName>
</protein>
<dbReference type="EMBL" id="JBHTCG010000006">
    <property type="protein sequence ID" value="MFC7382776.1"/>
    <property type="molecule type" value="Genomic_DNA"/>
</dbReference>
<dbReference type="SUPFAM" id="SSF52467">
    <property type="entry name" value="DHS-like NAD/FAD-binding domain"/>
    <property type="match status" value="1"/>
</dbReference>
<dbReference type="Pfam" id="PF02776">
    <property type="entry name" value="TPP_enzyme_N"/>
    <property type="match status" value="1"/>
</dbReference>
<name>A0ABW2P2P3_9ACTN</name>
<dbReference type="CDD" id="cd02002">
    <property type="entry name" value="TPP_BFDC"/>
    <property type="match status" value="1"/>
</dbReference>
<evidence type="ECO:0000313" key="8">
    <source>
        <dbReference type="EMBL" id="MFC7382776.1"/>
    </source>
</evidence>
<feature type="compositionally biased region" description="Low complexity" evidence="4">
    <location>
        <begin position="354"/>
        <end position="382"/>
    </location>
</feature>
<evidence type="ECO:0000259" key="6">
    <source>
        <dbReference type="Pfam" id="PF02775"/>
    </source>
</evidence>
<accession>A0ABW2P2P3</accession>
<dbReference type="InterPro" id="IPR012001">
    <property type="entry name" value="Thiamin_PyroP_enz_TPP-bd_dom"/>
</dbReference>
<comment type="caution">
    <text evidence="8">The sequence shown here is derived from an EMBL/GenBank/DDBJ whole genome shotgun (WGS) entry which is preliminary data.</text>
</comment>
<evidence type="ECO:0000256" key="3">
    <source>
        <dbReference type="RuleBase" id="RU362132"/>
    </source>
</evidence>
<dbReference type="InterPro" id="IPR029061">
    <property type="entry name" value="THDP-binding"/>
</dbReference>
<dbReference type="InterPro" id="IPR045229">
    <property type="entry name" value="TPP_enz"/>
</dbReference>
<evidence type="ECO:0000256" key="2">
    <source>
        <dbReference type="ARBA" id="ARBA00023052"/>
    </source>
</evidence>
<dbReference type="Gene3D" id="3.40.50.970">
    <property type="match status" value="2"/>
</dbReference>
<dbReference type="InterPro" id="IPR012000">
    <property type="entry name" value="Thiamin_PyroP_enz_cen_dom"/>
</dbReference>
<dbReference type="InterPro" id="IPR029035">
    <property type="entry name" value="DHS-like_NAD/FAD-binding_dom"/>
</dbReference>
<feature type="domain" description="Thiamine pyrophosphate enzyme N-terminal TPP-binding" evidence="7">
    <location>
        <begin position="8"/>
        <end position="137"/>
    </location>
</feature>
<evidence type="ECO:0000256" key="4">
    <source>
        <dbReference type="SAM" id="MobiDB-lite"/>
    </source>
</evidence>
<dbReference type="Gene3D" id="3.40.50.1220">
    <property type="entry name" value="TPP-binding domain"/>
    <property type="match status" value="1"/>
</dbReference>
<dbReference type="InterPro" id="IPR000399">
    <property type="entry name" value="TPP-bd_CS"/>
</dbReference>
<evidence type="ECO:0000256" key="1">
    <source>
        <dbReference type="ARBA" id="ARBA00007812"/>
    </source>
</evidence>
<gene>
    <name evidence="8" type="ORF">ACFQSB_11215</name>
</gene>
<dbReference type="PANTHER" id="PTHR18968:SF164">
    <property type="entry name" value="PYRUVATE DECARBOXYLASE"/>
    <property type="match status" value="1"/>
</dbReference>
<proteinExistence type="inferred from homology"/>